<dbReference type="SUPFAM" id="SSF55073">
    <property type="entry name" value="Nucleotide cyclase"/>
    <property type="match status" value="2"/>
</dbReference>
<dbReference type="GO" id="GO:0035556">
    <property type="term" value="P:intracellular signal transduction"/>
    <property type="evidence" value="ECO:0007669"/>
    <property type="project" value="InterPro"/>
</dbReference>
<keyword evidence="2" id="KW-0067">ATP-binding</keyword>
<keyword evidence="6" id="KW-1185">Reference proteome</keyword>
<protein>
    <submittedName>
        <fullName evidence="5">Adenylyl cyclase</fullName>
    </submittedName>
</protein>
<dbReference type="PROSITE" id="PS50125">
    <property type="entry name" value="GUANYLATE_CYCLASE_2"/>
    <property type="match status" value="2"/>
</dbReference>
<evidence type="ECO:0000259" key="4">
    <source>
        <dbReference type="PROSITE" id="PS50125"/>
    </source>
</evidence>
<sequence>MDTQVSYLARFLAQHYPELASQLAQTGDLPANERVQLALVLRTRLAACAAFMPARLVQDQLRQPRPGQISGAFWNGSLLFADLSGFTALSEQLSSLGRQGSEEVTAIVSHLFDVLIAEIHARQGSLLKFGGDALTAFFDAASLGERHVAAAAAAALAMQRRMDAFADLATRVGTFALRLRVGVHSGRVFAASVGDQSHVELVVTGPVVNRVAMAQELAVPGQVVISSEAIEYIPGVTVQGVGRGFHRLTDLPEPVLPPSRPDLFDHSGFDDLPTLERLAHQLAALEPYLVRGLPRRFLEVSQVGLGEFRPVTVLFINIHDFSAILAHLQDAPDLAAAVFNAYYRRVQTVVHRYDGIVNKVDMYTHGDKLMVLFGAPVAHEDASVRAIRCALDLATTLEEANAEVVALLAPVLPTPFQFTHKMGINTGTVFAGRVGGSTRYEYTVMGSNVNLAARLMSAAADHEVLISPATRLIVAGQFDLVDSSPLQLKGIRAPVIPSRVVRVADVALPLRGGASEQRTVTTPLIGRDHELATLFDLASDALLGHGRMLALVGDAGAGKTRLAEELLQRLVIASMAPDGRAMPSFSIYLGECQSYDQRTPYAAVRGPLRTLLSLSVRYLHEPELTARLSIRVRQLAPELDRFTPLLGDALGVALEETPLTTSLSPEQRHDRLQELIVALFAGATRQDRMLILIEDVHWADLPSHELLSQLALAAVDLPLLLLVTYRPDTPITALWIEKPTTAKIPLGELTSEDCVALLRELLGGTEPPAEILPLLERTQGNPFFIEELFHALVAEQVLCRTEKGEWRLERTLDEVQLPGSIEGLLLARLDRLDEPRQALLQVASVIGRRFQRPIIEGVYASQSPLDEGLMYLVGFELIQAEQLDQILSYLFRHALLRDVAYEAILYARRRVLHEQVAHRIESLAGSQLEPHLPMLAWHYLQAEAWDQALAYHIRAAEQATQRFANRDALALYGIALTVAQRLQEVQSTPSLKQQLILIHEQSGDLRLLLGEYDDAEVHFREALTLTVPGEENWLRMYRLLASVEERRSHYEQAFTWLRTGMEGMSLEWGEELARCYLLGAGLFFRQSKYAESIEWALKGKALAEQAGNLSEQAHTFKLLGLIYREQSILDQAIAALDQARALFAQLNVLDGLSDTLNNLGMVYLNMGQWADTIACYEQSLAISENIGDVQAIARTSNNLAVVLVGRNQLERAGELYKLSNAMFARIGSTLGVAVTTYNRGEVLLLQGRPADAMPLLLEALETLQQINARNFLPEVLRLTAEAALALGDLALAQLHAERAFTLAAELAMKVEEATAHRVSAQVALVVGDFAKAQACLETSYAGLSKLDNRYELGKTRYQQARLALAMGDRETAAQARAEAQAIFAELDAQRDLALVQAL</sequence>
<keyword evidence="3" id="KW-0802">TPR repeat</keyword>
<dbReference type="PANTHER" id="PTHR16305">
    <property type="entry name" value="TESTICULAR SOLUBLE ADENYLYL CYCLASE"/>
    <property type="match status" value="1"/>
</dbReference>
<organism evidence="5 6">
    <name type="scientific">Candidatus Chloroploca asiatica</name>
    <dbReference type="NCBI Taxonomy" id="1506545"/>
    <lineage>
        <taxon>Bacteria</taxon>
        <taxon>Bacillati</taxon>
        <taxon>Chloroflexota</taxon>
        <taxon>Chloroflexia</taxon>
        <taxon>Chloroflexales</taxon>
        <taxon>Chloroflexineae</taxon>
        <taxon>Oscillochloridaceae</taxon>
        <taxon>Candidatus Chloroploca</taxon>
    </lineage>
</organism>
<dbReference type="SMART" id="SM00028">
    <property type="entry name" value="TPR"/>
    <property type="match status" value="6"/>
</dbReference>
<dbReference type="GO" id="GO:0005737">
    <property type="term" value="C:cytoplasm"/>
    <property type="evidence" value="ECO:0007669"/>
    <property type="project" value="TreeGrafter"/>
</dbReference>
<proteinExistence type="predicted"/>
<dbReference type="GO" id="GO:0004016">
    <property type="term" value="F:adenylate cyclase activity"/>
    <property type="evidence" value="ECO:0007669"/>
    <property type="project" value="UniProtKB-ARBA"/>
</dbReference>
<dbReference type="InterPro" id="IPR041664">
    <property type="entry name" value="AAA_16"/>
</dbReference>
<name>A0A2H3KMM5_9CHLR</name>
<dbReference type="RefSeq" id="WP_172450931.1">
    <property type="nucleotide sequence ID" value="NZ_LYXE01000092.1"/>
</dbReference>
<reference evidence="5 6" key="1">
    <citation type="submission" date="2016-05" db="EMBL/GenBank/DDBJ databases">
        <authorList>
            <person name="Lavstsen T."/>
            <person name="Jespersen J.S."/>
        </authorList>
    </citation>
    <scope>NUCLEOTIDE SEQUENCE [LARGE SCALE GENOMIC DNA]</scope>
    <source>
        <strain evidence="5 6">B7-9</strain>
    </source>
</reference>
<feature type="domain" description="Guanylate cyclase" evidence="4">
    <location>
        <begin position="312"/>
        <end position="456"/>
    </location>
</feature>
<dbReference type="InterPro" id="IPR011990">
    <property type="entry name" value="TPR-like_helical_dom_sf"/>
</dbReference>
<evidence type="ECO:0000313" key="5">
    <source>
        <dbReference type="EMBL" id="PDV98596.1"/>
    </source>
</evidence>
<evidence type="ECO:0000256" key="3">
    <source>
        <dbReference type="PROSITE-ProRule" id="PRU00339"/>
    </source>
</evidence>
<dbReference type="InterPro" id="IPR029787">
    <property type="entry name" value="Nucleotide_cyclase"/>
</dbReference>
<dbReference type="GO" id="GO:0005524">
    <property type="term" value="F:ATP binding"/>
    <property type="evidence" value="ECO:0007669"/>
    <property type="project" value="UniProtKB-KW"/>
</dbReference>
<feature type="domain" description="Guanylate cyclase" evidence="4">
    <location>
        <begin position="77"/>
        <end position="215"/>
    </location>
</feature>
<evidence type="ECO:0000256" key="1">
    <source>
        <dbReference type="ARBA" id="ARBA00022741"/>
    </source>
</evidence>
<dbReference type="InterPro" id="IPR019734">
    <property type="entry name" value="TPR_rpt"/>
</dbReference>
<accession>A0A2H3KMM5</accession>
<dbReference type="Proteomes" id="UP000220922">
    <property type="component" value="Unassembled WGS sequence"/>
</dbReference>
<dbReference type="Gene3D" id="3.30.70.1230">
    <property type="entry name" value="Nucleotide cyclase"/>
    <property type="match status" value="2"/>
</dbReference>
<dbReference type="Gene3D" id="3.40.50.300">
    <property type="entry name" value="P-loop containing nucleotide triphosphate hydrolases"/>
    <property type="match status" value="1"/>
</dbReference>
<dbReference type="EMBL" id="LYXE01000092">
    <property type="protein sequence ID" value="PDV98596.1"/>
    <property type="molecule type" value="Genomic_DNA"/>
</dbReference>
<dbReference type="GO" id="GO:0009190">
    <property type="term" value="P:cyclic nucleotide biosynthetic process"/>
    <property type="evidence" value="ECO:0007669"/>
    <property type="project" value="InterPro"/>
</dbReference>
<evidence type="ECO:0000256" key="2">
    <source>
        <dbReference type="ARBA" id="ARBA00022840"/>
    </source>
</evidence>
<dbReference type="InterPro" id="IPR027417">
    <property type="entry name" value="P-loop_NTPase"/>
</dbReference>
<dbReference type="PROSITE" id="PS50005">
    <property type="entry name" value="TPR"/>
    <property type="match status" value="1"/>
</dbReference>
<dbReference type="Pfam" id="PF13191">
    <property type="entry name" value="AAA_16"/>
    <property type="match status" value="1"/>
</dbReference>
<dbReference type="PANTHER" id="PTHR16305:SF28">
    <property type="entry name" value="GUANYLATE CYCLASE DOMAIN-CONTAINING PROTEIN"/>
    <property type="match status" value="1"/>
</dbReference>
<dbReference type="SUPFAM" id="SSF52540">
    <property type="entry name" value="P-loop containing nucleoside triphosphate hydrolases"/>
    <property type="match status" value="1"/>
</dbReference>
<feature type="repeat" description="TPR" evidence="3">
    <location>
        <begin position="1153"/>
        <end position="1186"/>
    </location>
</feature>
<evidence type="ECO:0000313" key="6">
    <source>
        <dbReference type="Proteomes" id="UP000220922"/>
    </source>
</evidence>
<dbReference type="SMART" id="SM00044">
    <property type="entry name" value="CYCc"/>
    <property type="match status" value="2"/>
</dbReference>
<gene>
    <name evidence="5" type="ORF">A9Q02_14965</name>
</gene>
<dbReference type="Pfam" id="PF13424">
    <property type="entry name" value="TPR_12"/>
    <property type="match status" value="1"/>
</dbReference>
<dbReference type="Gene3D" id="1.25.40.10">
    <property type="entry name" value="Tetratricopeptide repeat domain"/>
    <property type="match status" value="3"/>
</dbReference>
<dbReference type="InterPro" id="IPR001054">
    <property type="entry name" value="A/G_cyclase"/>
</dbReference>
<dbReference type="Pfam" id="PF00211">
    <property type="entry name" value="Guanylate_cyc"/>
    <property type="match status" value="2"/>
</dbReference>
<dbReference type="SUPFAM" id="SSF48452">
    <property type="entry name" value="TPR-like"/>
    <property type="match status" value="3"/>
</dbReference>
<comment type="caution">
    <text evidence="5">The sequence shown here is derived from an EMBL/GenBank/DDBJ whole genome shotgun (WGS) entry which is preliminary data.</text>
</comment>
<dbReference type="CDD" id="cd07302">
    <property type="entry name" value="CHD"/>
    <property type="match status" value="2"/>
</dbReference>
<keyword evidence="1" id="KW-0547">Nucleotide-binding</keyword>